<keyword evidence="1 2" id="KW-0597">Phosphoprotein</keyword>
<dbReference type="Gene3D" id="3.40.50.2300">
    <property type="match status" value="1"/>
</dbReference>
<feature type="modified residue" description="4-aspartylphosphate" evidence="2">
    <location>
        <position position="53"/>
    </location>
</feature>
<evidence type="ECO:0000313" key="4">
    <source>
        <dbReference type="EMBL" id="PTM47242.1"/>
    </source>
</evidence>
<dbReference type="InterPro" id="IPR001789">
    <property type="entry name" value="Sig_transdc_resp-reg_receiver"/>
</dbReference>
<name>A0A2T4YTV4_9SPHN</name>
<comment type="caution">
    <text evidence="4">The sequence shown here is derived from an EMBL/GenBank/DDBJ whole genome shotgun (WGS) entry which is preliminary data.</text>
</comment>
<dbReference type="Proteomes" id="UP000240996">
    <property type="component" value="Unassembled WGS sequence"/>
</dbReference>
<keyword evidence="5" id="KW-1185">Reference proteome</keyword>
<evidence type="ECO:0000259" key="3">
    <source>
        <dbReference type="PROSITE" id="PS50110"/>
    </source>
</evidence>
<accession>A0A2T4YTV4</accession>
<evidence type="ECO:0000256" key="2">
    <source>
        <dbReference type="PROSITE-ProRule" id="PRU00169"/>
    </source>
</evidence>
<dbReference type="SMART" id="SM00448">
    <property type="entry name" value="REC"/>
    <property type="match status" value="1"/>
</dbReference>
<dbReference type="SUPFAM" id="SSF52172">
    <property type="entry name" value="CheY-like"/>
    <property type="match status" value="1"/>
</dbReference>
<organism evidence="4 5">
    <name type="scientific">Sphingomonas aerolata</name>
    <dbReference type="NCBI Taxonomy" id="185951"/>
    <lineage>
        <taxon>Bacteria</taxon>
        <taxon>Pseudomonadati</taxon>
        <taxon>Pseudomonadota</taxon>
        <taxon>Alphaproteobacteria</taxon>
        <taxon>Sphingomonadales</taxon>
        <taxon>Sphingomonadaceae</taxon>
        <taxon>Sphingomonas</taxon>
    </lineage>
</organism>
<dbReference type="PANTHER" id="PTHR44591:SF3">
    <property type="entry name" value="RESPONSE REGULATORY DOMAIN-CONTAINING PROTEIN"/>
    <property type="match status" value="1"/>
</dbReference>
<dbReference type="Pfam" id="PF00072">
    <property type="entry name" value="Response_reg"/>
    <property type="match status" value="1"/>
</dbReference>
<gene>
    <name evidence="4" type="ORF">C8J24_0629</name>
</gene>
<feature type="domain" description="Response regulatory" evidence="3">
    <location>
        <begin position="3"/>
        <end position="115"/>
    </location>
</feature>
<evidence type="ECO:0000256" key="1">
    <source>
        <dbReference type="ARBA" id="ARBA00022553"/>
    </source>
</evidence>
<dbReference type="PROSITE" id="PS50110">
    <property type="entry name" value="RESPONSE_REGULATORY"/>
    <property type="match status" value="1"/>
</dbReference>
<dbReference type="InterPro" id="IPR011006">
    <property type="entry name" value="CheY-like_superfamily"/>
</dbReference>
<sequence length="117" mass="12358">MFHVLVIEDEPLIADYVAALAEMAGATSSTIVDTIKGALDAARSHAPDMILSDVNLMHGERGPDAVAAIRSTMGEIPVIFITATADDCVDCDYASAIFEKPVQPERVVAAIIAAERC</sequence>
<protein>
    <submittedName>
        <fullName evidence="4">Response regulator receiver domain-containing protein</fullName>
    </submittedName>
</protein>
<dbReference type="RefSeq" id="WP_107930218.1">
    <property type="nucleotide sequence ID" value="NZ_PZZN01000001.1"/>
</dbReference>
<dbReference type="EMBL" id="PZZN01000001">
    <property type="protein sequence ID" value="PTM47242.1"/>
    <property type="molecule type" value="Genomic_DNA"/>
</dbReference>
<evidence type="ECO:0000313" key="5">
    <source>
        <dbReference type="Proteomes" id="UP000240996"/>
    </source>
</evidence>
<dbReference type="GO" id="GO:0000160">
    <property type="term" value="P:phosphorelay signal transduction system"/>
    <property type="evidence" value="ECO:0007669"/>
    <property type="project" value="InterPro"/>
</dbReference>
<dbReference type="PANTHER" id="PTHR44591">
    <property type="entry name" value="STRESS RESPONSE REGULATOR PROTEIN 1"/>
    <property type="match status" value="1"/>
</dbReference>
<reference evidence="4 5" key="1">
    <citation type="submission" date="2018-04" db="EMBL/GenBank/DDBJ databases">
        <title>Genomic Encyclopedia of Type Strains, Phase III (KMG-III): the genomes of soil and plant-associated and newly described type strains.</title>
        <authorList>
            <person name="Whitman W."/>
        </authorList>
    </citation>
    <scope>NUCLEOTIDE SEQUENCE [LARGE SCALE GENOMIC DNA]</scope>
    <source>
        <strain evidence="4 5">NW12</strain>
    </source>
</reference>
<proteinExistence type="predicted"/>
<dbReference type="AlphaFoldDB" id="A0A2T4YTV4"/>
<dbReference type="InterPro" id="IPR050595">
    <property type="entry name" value="Bact_response_regulator"/>
</dbReference>